<accession>A0A6M3LKM6</accession>
<protein>
    <submittedName>
        <fullName evidence="1">Uncharacterized protein</fullName>
    </submittedName>
</protein>
<evidence type="ECO:0000313" key="1">
    <source>
        <dbReference type="EMBL" id="QJA93345.1"/>
    </source>
</evidence>
<name>A0A6M3LKM6_9ZZZZ</name>
<dbReference type="EMBL" id="MT143142">
    <property type="protein sequence ID" value="QJA93345.1"/>
    <property type="molecule type" value="Genomic_DNA"/>
</dbReference>
<reference evidence="1" key="1">
    <citation type="submission" date="2020-03" db="EMBL/GenBank/DDBJ databases">
        <title>The deep terrestrial virosphere.</title>
        <authorList>
            <person name="Holmfeldt K."/>
            <person name="Nilsson E."/>
            <person name="Simone D."/>
            <person name="Lopez-Fernandez M."/>
            <person name="Wu X."/>
            <person name="de Brujin I."/>
            <person name="Lundin D."/>
            <person name="Andersson A."/>
            <person name="Bertilsson S."/>
            <person name="Dopson M."/>
        </authorList>
    </citation>
    <scope>NUCLEOTIDE SEQUENCE</scope>
    <source>
        <strain evidence="1">MM415B04258</strain>
    </source>
</reference>
<proteinExistence type="predicted"/>
<dbReference type="AlphaFoldDB" id="A0A6M3LKM6"/>
<gene>
    <name evidence="1" type="ORF">MM415B04258_0002</name>
</gene>
<organism evidence="1">
    <name type="scientific">viral metagenome</name>
    <dbReference type="NCBI Taxonomy" id="1070528"/>
    <lineage>
        <taxon>unclassified sequences</taxon>
        <taxon>metagenomes</taxon>
        <taxon>organismal metagenomes</taxon>
    </lineage>
</organism>
<sequence length="61" mass="6962">MAQSFYLFNNQLQFTFSGRGLYLRIDNCLATVASLRAPFLYREDEIDEIVVSLKKLAKGGE</sequence>